<evidence type="ECO:0000256" key="1">
    <source>
        <dbReference type="SAM" id="MobiDB-lite"/>
    </source>
</evidence>
<dbReference type="EMBL" id="CAJNIZ010000321">
    <property type="protein sequence ID" value="CAE7158910.1"/>
    <property type="molecule type" value="Genomic_DNA"/>
</dbReference>
<name>A0A812IT75_SYMPI</name>
<sequence>MAEQAQSSGGDGQAIQTFQAQRVLTHSPAVKAVQEMYWRERASNKRGPPTPVASSSTTPQEAATAIPDLSTPTLVQPWSLQDHTASQLVAAEFGVDVNKQASVDEWLSAPVQTNKDVMAIVRNYHAKVIRPEMYHLVLQVETALGKLSDELFHTRQELAWMASDNRLQQKQHCALQIISSGWPQGMGPDGRAFMIGWMLQQVRKIRSFLEDRGHIDELSEDHTARWMNVFSVEPVTIPQGSEWWSGMTLLTFKSFDLRSAFLERFGGQGRLEITPPMKTAMAANPVNIDATEPDLWSECWNNIIWGTQYDLDQAEAAAFKEAKDHTAVSGKGINPGKTRRHWSNTLVHNDYYCPYPFPLDVCIVEQIAFCWDEYCQKVGKADECIGDLGVATFQGKPPLPTKEHEKKDASGDIAMGPPTTPPTKTVPRAAKSTAAPSKQKGKGRGS</sequence>
<reference evidence="2" key="1">
    <citation type="submission" date="2021-02" db="EMBL/GenBank/DDBJ databases">
        <authorList>
            <person name="Dougan E. K."/>
            <person name="Rhodes N."/>
            <person name="Thang M."/>
            <person name="Chan C."/>
        </authorList>
    </citation>
    <scope>NUCLEOTIDE SEQUENCE</scope>
</reference>
<organism evidence="2 3">
    <name type="scientific">Symbiodinium pilosum</name>
    <name type="common">Dinoflagellate</name>
    <dbReference type="NCBI Taxonomy" id="2952"/>
    <lineage>
        <taxon>Eukaryota</taxon>
        <taxon>Sar</taxon>
        <taxon>Alveolata</taxon>
        <taxon>Dinophyceae</taxon>
        <taxon>Suessiales</taxon>
        <taxon>Symbiodiniaceae</taxon>
        <taxon>Symbiodinium</taxon>
    </lineage>
</organism>
<keyword evidence="3" id="KW-1185">Reference proteome</keyword>
<feature type="compositionally biased region" description="Basic and acidic residues" evidence="1">
    <location>
        <begin position="401"/>
        <end position="410"/>
    </location>
</feature>
<gene>
    <name evidence="2" type="ORF">SPIL2461_LOCUS428</name>
</gene>
<protein>
    <submittedName>
        <fullName evidence="2">Uncharacterized protein</fullName>
    </submittedName>
</protein>
<feature type="region of interest" description="Disordered" evidence="1">
    <location>
        <begin position="395"/>
        <end position="446"/>
    </location>
</feature>
<evidence type="ECO:0000313" key="3">
    <source>
        <dbReference type="Proteomes" id="UP000649617"/>
    </source>
</evidence>
<proteinExistence type="predicted"/>
<dbReference type="OrthoDB" id="440828at2759"/>
<dbReference type="Proteomes" id="UP000649617">
    <property type="component" value="Unassembled WGS sequence"/>
</dbReference>
<evidence type="ECO:0000313" key="2">
    <source>
        <dbReference type="EMBL" id="CAE7158910.1"/>
    </source>
</evidence>
<accession>A0A812IT75</accession>
<feature type="region of interest" description="Disordered" evidence="1">
    <location>
        <begin position="41"/>
        <end position="63"/>
    </location>
</feature>
<comment type="caution">
    <text evidence="2">The sequence shown here is derived from an EMBL/GenBank/DDBJ whole genome shotgun (WGS) entry which is preliminary data.</text>
</comment>
<dbReference type="AlphaFoldDB" id="A0A812IT75"/>